<sequence>MDAETQRQIDLDALLARRLIKSDQILADKDFNKKKGSNIYWRKEQYDHISENMSQTKKHAELKSKSFEEIQVLYERYKKQDQTFVAIGSKEDERAIKKMNEKDADKEEEKKDESVHEEVQEEERAKKRKLGTRRKLKAKRRKHGSSLTEKMMI</sequence>
<evidence type="ECO:0000313" key="2">
    <source>
        <dbReference type="EMBL" id="GJS59441.1"/>
    </source>
</evidence>
<organism evidence="2 3">
    <name type="scientific">Tanacetum coccineum</name>
    <dbReference type="NCBI Taxonomy" id="301880"/>
    <lineage>
        <taxon>Eukaryota</taxon>
        <taxon>Viridiplantae</taxon>
        <taxon>Streptophyta</taxon>
        <taxon>Embryophyta</taxon>
        <taxon>Tracheophyta</taxon>
        <taxon>Spermatophyta</taxon>
        <taxon>Magnoliopsida</taxon>
        <taxon>eudicotyledons</taxon>
        <taxon>Gunneridae</taxon>
        <taxon>Pentapetalae</taxon>
        <taxon>asterids</taxon>
        <taxon>campanulids</taxon>
        <taxon>Asterales</taxon>
        <taxon>Asteraceae</taxon>
        <taxon>Asteroideae</taxon>
        <taxon>Anthemideae</taxon>
        <taxon>Anthemidinae</taxon>
        <taxon>Tanacetum</taxon>
    </lineage>
</organism>
<comment type="caution">
    <text evidence="2">The sequence shown here is derived from an EMBL/GenBank/DDBJ whole genome shotgun (WGS) entry which is preliminary data.</text>
</comment>
<feature type="compositionally biased region" description="Basic and acidic residues" evidence="1">
    <location>
        <begin position="96"/>
        <end position="125"/>
    </location>
</feature>
<feature type="region of interest" description="Disordered" evidence="1">
    <location>
        <begin position="96"/>
        <end position="153"/>
    </location>
</feature>
<evidence type="ECO:0008006" key="4">
    <source>
        <dbReference type="Google" id="ProtNLM"/>
    </source>
</evidence>
<dbReference type="Proteomes" id="UP001151760">
    <property type="component" value="Unassembled WGS sequence"/>
</dbReference>
<keyword evidence="3" id="KW-1185">Reference proteome</keyword>
<feature type="compositionally biased region" description="Basic residues" evidence="1">
    <location>
        <begin position="126"/>
        <end position="144"/>
    </location>
</feature>
<proteinExistence type="predicted"/>
<evidence type="ECO:0000256" key="1">
    <source>
        <dbReference type="SAM" id="MobiDB-lite"/>
    </source>
</evidence>
<accession>A0ABQ4X2L6</accession>
<dbReference type="EMBL" id="BQNB010009150">
    <property type="protein sequence ID" value="GJS59441.1"/>
    <property type="molecule type" value="Genomic_DNA"/>
</dbReference>
<evidence type="ECO:0000313" key="3">
    <source>
        <dbReference type="Proteomes" id="UP001151760"/>
    </source>
</evidence>
<protein>
    <recommendedName>
        <fullName evidence="4">Pre-mRNA-splicing factor SYF2</fullName>
    </recommendedName>
</protein>
<name>A0ABQ4X2L6_9ASTR</name>
<reference evidence="2" key="1">
    <citation type="journal article" date="2022" name="Int. J. Mol. Sci.">
        <title>Draft Genome of Tanacetum Coccineum: Genomic Comparison of Closely Related Tanacetum-Family Plants.</title>
        <authorList>
            <person name="Yamashiro T."/>
            <person name="Shiraishi A."/>
            <person name="Nakayama K."/>
            <person name="Satake H."/>
        </authorList>
    </citation>
    <scope>NUCLEOTIDE SEQUENCE</scope>
</reference>
<reference evidence="2" key="2">
    <citation type="submission" date="2022-01" db="EMBL/GenBank/DDBJ databases">
        <authorList>
            <person name="Yamashiro T."/>
            <person name="Shiraishi A."/>
            <person name="Satake H."/>
            <person name="Nakayama K."/>
        </authorList>
    </citation>
    <scope>NUCLEOTIDE SEQUENCE</scope>
</reference>
<gene>
    <name evidence="2" type="ORF">Tco_0654225</name>
</gene>